<dbReference type="AlphaFoldDB" id="A0A644XCQ2"/>
<reference evidence="1" key="1">
    <citation type="submission" date="2019-08" db="EMBL/GenBank/DDBJ databases">
        <authorList>
            <person name="Kucharzyk K."/>
            <person name="Murdoch R.W."/>
            <person name="Higgins S."/>
            <person name="Loffler F."/>
        </authorList>
    </citation>
    <scope>NUCLEOTIDE SEQUENCE</scope>
</reference>
<proteinExistence type="predicted"/>
<evidence type="ECO:0000313" key="1">
    <source>
        <dbReference type="EMBL" id="MPM14006.1"/>
    </source>
</evidence>
<protein>
    <submittedName>
        <fullName evidence="1">Uncharacterized protein</fullName>
    </submittedName>
</protein>
<name>A0A644XCQ2_9ZZZZ</name>
<organism evidence="1">
    <name type="scientific">bioreactor metagenome</name>
    <dbReference type="NCBI Taxonomy" id="1076179"/>
    <lineage>
        <taxon>unclassified sequences</taxon>
        <taxon>metagenomes</taxon>
        <taxon>ecological metagenomes</taxon>
    </lineage>
</organism>
<comment type="caution">
    <text evidence="1">The sequence shown here is derived from an EMBL/GenBank/DDBJ whole genome shotgun (WGS) entry which is preliminary data.</text>
</comment>
<gene>
    <name evidence="1" type="ORF">SDC9_60366</name>
</gene>
<sequence length="186" mass="19702">MFISSIIKSNGSEVTGRIGCYQHAVERITGQCIGYGSGKLRGNVNIHLVDNGNARVGQVVRLNNQILEIGESGFEIGGIPGNGDSSVAARRDSTLGRNNGNYKSAGLNVKGIILNFTIRSRAAGRKGSTILQSDPHPGKSWFCIVRNKYVACEGCASTGRCGCIELVGIIKVLILIPVDINSNDIA</sequence>
<dbReference type="EMBL" id="VSSQ01002210">
    <property type="protein sequence ID" value="MPM14006.1"/>
    <property type="molecule type" value="Genomic_DNA"/>
</dbReference>
<accession>A0A644XCQ2</accession>